<evidence type="ECO:0000256" key="5">
    <source>
        <dbReference type="ARBA" id="ARBA00023172"/>
    </source>
</evidence>
<gene>
    <name evidence="8" type="primary">rmuC</name>
    <name evidence="8" type="ORF">ACFONP_06655</name>
</gene>
<name>A0ABV7MAG4_9PROT</name>
<evidence type="ECO:0000256" key="7">
    <source>
        <dbReference type="SAM" id="Phobius"/>
    </source>
</evidence>
<evidence type="ECO:0000256" key="3">
    <source>
        <dbReference type="ARBA" id="ARBA00021840"/>
    </source>
</evidence>
<keyword evidence="7" id="KW-0812">Transmembrane</keyword>
<dbReference type="PANTHER" id="PTHR30563:SF0">
    <property type="entry name" value="DNA RECOMBINATION PROTEIN RMUC"/>
    <property type="match status" value="1"/>
</dbReference>
<feature type="compositionally biased region" description="Basic and acidic residues" evidence="6">
    <location>
        <begin position="552"/>
        <end position="573"/>
    </location>
</feature>
<comment type="similarity">
    <text evidence="2">Belongs to the RmuC family.</text>
</comment>
<accession>A0ABV7MAG4</accession>
<keyword evidence="7" id="KW-1133">Transmembrane helix</keyword>
<evidence type="ECO:0000256" key="1">
    <source>
        <dbReference type="ARBA" id="ARBA00003416"/>
    </source>
</evidence>
<keyword evidence="7" id="KW-0472">Membrane</keyword>
<evidence type="ECO:0000313" key="8">
    <source>
        <dbReference type="EMBL" id="MFC3302410.1"/>
    </source>
</evidence>
<dbReference type="EMBL" id="JBHRVA010000002">
    <property type="protein sequence ID" value="MFC3302410.1"/>
    <property type="molecule type" value="Genomic_DNA"/>
</dbReference>
<comment type="caution">
    <text evidence="8">The sequence shown here is derived from an EMBL/GenBank/DDBJ whole genome shotgun (WGS) entry which is preliminary data.</text>
</comment>
<sequence>MAHIVKRLPQQLAEIEVDEAMDAAFEQLSGADRVMSNSNLMVYGILGLVILLVIIALFVVYGRINRSRNEYDDGEDLFDQRFGGGDDPFDQQEEDFASIRITREPQYQDREPGPLVTEAEEPYEQAMSRTETVREPAENVVPLRSAEPEPQPIQRAEPVQQREPLQVAANETPGEYDYGAAGGYAGDRGNDWQRGGYDDRMSSGRGSYEDDAPFVAPFIREYIEESERRQSHRLDDLRDDMRRQLSSIREEQSSRLDLFLSSIERKLNRTSSLTGVGDEEGASLRRRIDSLSDALDRMQKVLERNGERMNDLGRMVEDRLADMATMRSELRNLHDDVLSFGNDVEQNTAAIASMREQFDLLKEDFGRLERSFLERAQNEQGVNMRLADVVSGTLDDDEYELNAKLSTGDVADCVIYLRGGRSKVVIDGSFQIDCFNRLPSRDAVRRNLPQAKAAEDEFRRTVLRSIFACADRFIINGETVDSAILFLPSEAAYTILHDRFPDLVRDSHRARVWLTSPSTLMGTLNLLHNVMPAEAGRYDDDAEEGPFYAGPADHDDEPRPIRARKDSEEDERAAAIERRLRELREEEEALAEELVRRREEAPRRRYRAAGERPRREQPEDDFETRLERFSFDLDDDGVTFEENDSRRGFKNRDDDLR</sequence>
<protein>
    <recommendedName>
        <fullName evidence="3">DNA recombination protein RmuC homolog</fullName>
    </recommendedName>
</protein>
<feature type="region of interest" description="Disordered" evidence="6">
    <location>
        <begin position="591"/>
        <end position="657"/>
    </location>
</feature>
<comment type="function">
    <text evidence="1">Involved in DNA recombination.</text>
</comment>
<feature type="compositionally biased region" description="Basic and acidic residues" evidence="6">
    <location>
        <begin position="643"/>
        <end position="657"/>
    </location>
</feature>
<feature type="compositionally biased region" description="Acidic residues" evidence="6">
    <location>
        <begin position="632"/>
        <end position="642"/>
    </location>
</feature>
<dbReference type="Pfam" id="PF02646">
    <property type="entry name" value="RmuC"/>
    <property type="match status" value="1"/>
</dbReference>
<feature type="transmembrane region" description="Helical" evidence="7">
    <location>
        <begin position="40"/>
        <end position="61"/>
    </location>
</feature>
<keyword evidence="5" id="KW-0233">DNA recombination</keyword>
<dbReference type="Proteomes" id="UP001595607">
    <property type="component" value="Unassembled WGS sequence"/>
</dbReference>
<dbReference type="RefSeq" id="WP_189570641.1">
    <property type="nucleotide sequence ID" value="NZ_BMXU01000001.1"/>
</dbReference>
<dbReference type="PANTHER" id="PTHR30563">
    <property type="entry name" value="DNA RECOMBINATION PROTEIN RMUC"/>
    <property type="match status" value="1"/>
</dbReference>
<keyword evidence="9" id="KW-1185">Reference proteome</keyword>
<evidence type="ECO:0000313" key="9">
    <source>
        <dbReference type="Proteomes" id="UP001595607"/>
    </source>
</evidence>
<dbReference type="Gene3D" id="1.10.287.1490">
    <property type="match status" value="1"/>
</dbReference>
<feature type="region of interest" description="Disordered" evidence="6">
    <location>
        <begin position="537"/>
        <end position="573"/>
    </location>
</feature>
<evidence type="ECO:0000256" key="2">
    <source>
        <dbReference type="ARBA" id="ARBA00009840"/>
    </source>
</evidence>
<reference evidence="9" key="1">
    <citation type="journal article" date="2019" name="Int. J. Syst. Evol. Microbiol.">
        <title>The Global Catalogue of Microorganisms (GCM) 10K type strain sequencing project: providing services to taxonomists for standard genome sequencing and annotation.</title>
        <authorList>
            <consortium name="The Broad Institute Genomics Platform"/>
            <consortium name="The Broad Institute Genome Sequencing Center for Infectious Disease"/>
            <person name="Wu L."/>
            <person name="Ma J."/>
        </authorList>
    </citation>
    <scope>NUCLEOTIDE SEQUENCE [LARGE SCALE GENOMIC DNA]</scope>
    <source>
        <strain evidence="9">KCTC 22245</strain>
    </source>
</reference>
<keyword evidence="4" id="KW-0175">Coiled coil</keyword>
<proteinExistence type="inferred from homology"/>
<feature type="compositionally biased region" description="Basic and acidic residues" evidence="6">
    <location>
        <begin position="593"/>
        <end position="631"/>
    </location>
</feature>
<organism evidence="8 9">
    <name type="scientific">Parvularcula lutaonensis</name>
    <dbReference type="NCBI Taxonomy" id="491923"/>
    <lineage>
        <taxon>Bacteria</taxon>
        <taxon>Pseudomonadati</taxon>
        <taxon>Pseudomonadota</taxon>
        <taxon>Alphaproteobacteria</taxon>
        <taxon>Parvularculales</taxon>
        <taxon>Parvularculaceae</taxon>
        <taxon>Parvularcula</taxon>
    </lineage>
</organism>
<evidence type="ECO:0000256" key="6">
    <source>
        <dbReference type="SAM" id="MobiDB-lite"/>
    </source>
</evidence>
<evidence type="ECO:0000256" key="4">
    <source>
        <dbReference type="ARBA" id="ARBA00023054"/>
    </source>
</evidence>
<dbReference type="InterPro" id="IPR003798">
    <property type="entry name" value="DNA_recombination_RmuC"/>
</dbReference>